<dbReference type="InterPro" id="IPR011114">
    <property type="entry name" value="RuvA_C"/>
</dbReference>
<dbReference type="InterPro" id="IPR013849">
    <property type="entry name" value="DNA_helicase_Holl-junc_RuvA_I"/>
</dbReference>
<dbReference type="GO" id="GO:0009378">
    <property type="term" value="F:four-way junction helicase activity"/>
    <property type="evidence" value="ECO:0007669"/>
    <property type="project" value="InterPro"/>
</dbReference>
<dbReference type="GO" id="GO:0048476">
    <property type="term" value="C:Holliday junction resolvase complex"/>
    <property type="evidence" value="ECO:0007669"/>
    <property type="project" value="UniProtKB-UniRule"/>
</dbReference>
<protein>
    <recommendedName>
        <fullName evidence="6">Holliday junction branch migration complex subunit RuvA</fullName>
    </recommendedName>
</protein>
<keyword evidence="8" id="KW-0347">Helicase</keyword>
<feature type="region of interest" description="Domain III" evidence="6">
    <location>
        <begin position="157"/>
        <end position="205"/>
    </location>
</feature>
<accession>W7R084</accession>
<comment type="domain">
    <text evidence="6">Has three domains with a flexible linker between the domains II and III and assumes an 'L' shape. Domain III is highly mobile and contacts RuvB.</text>
</comment>
<keyword evidence="1 6" id="KW-0963">Cytoplasm</keyword>
<dbReference type="GO" id="GO:0005524">
    <property type="term" value="F:ATP binding"/>
    <property type="evidence" value="ECO:0007669"/>
    <property type="project" value="InterPro"/>
</dbReference>
<feature type="domain" description="Helix-hairpin-helix DNA-binding motif class 1" evidence="7">
    <location>
        <begin position="108"/>
        <end position="127"/>
    </location>
</feature>
<dbReference type="InterPro" id="IPR010994">
    <property type="entry name" value="RuvA_2-like"/>
</dbReference>
<dbReference type="GO" id="GO:0000400">
    <property type="term" value="F:four-way junction DNA binding"/>
    <property type="evidence" value="ECO:0007669"/>
    <property type="project" value="UniProtKB-UniRule"/>
</dbReference>
<feature type="domain" description="Helix-hairpin-helix DNA-binding motif class 1" evidence="7">
    <location>
        <begin position="73"/>
        <end position="92"/>
    </location>
</feature>
<evidence type="ECO:0000313" key="8">
    <source>
        <dbReference type="EMBL" id="EWH11030.1"/>
    </source>
</evidence>
<dbReference type="PATRIC" id="fig|1328313.3.peg.1167"/>
<dbReference type="InterPro" id="IPR036267">
    <property type="entry name" value="RuvA_C_sf"/>
</dbReference>
<feature type="region of interest" description="Domain I" evidence="6">
    <location>
        <begin position="1"/>
        <end position="64"/>
    </location>
</feature>
<keyword evidence="8" id="KW-0547">Nucleotide-binding</keyword>
<gene>
    <name evidence="6" type="primary">ruvA</name>
    <name evidence="8" type="ORF">DS2_05660</name>
</gene>
<dbReference type="Gene3D" id="2.40.50.140">
    <property type="entry name" value="Nucleic acid-binding proteins"/>
    <property type="match status" value="1"/>
</dbReference>
<dbReference type="GO" id="GO:0009379">
    <property type="term" value="C:Holliday junction helicase complex"/>
    <property type="evidence" value="ECO:0007669"/>
    <property type="project" value="InterPro"/>
</dbReference>
<evidence type="ECO:0000256" key="6">
    <source>
        <dbReference type="HAMAP-Rule" id="MF_00031"/>
    </source>
</evidence>
<sequence length="205" mass="22442">MIAKLTGKVIEKLPPECILDVAGVGYEVFLPMTSFYKLPELNQSASIYIHQVIREDAHTLYGFHNRLHRDLFRELLKANGVGPKLALAILSAMSAEEFISIVQSESVGLLVKVPGVGKKTAERLLLEMKDKLVKWSAQMVSSGIMLESTSEPMIQNTEPSSGQDAIEALVALGYKTNQAESAVKKVAKTGLSSEEIIRQALKSML</sequence>
<dbReference type="SUPFAM" id="SSF47781">
    <property type="entry name" value="RuvA domain 2-like"/>
    <property type="match status" value="1"/>
</dbReference>
<evidence type="ECO:0000256" key="1">
    <source>
        <dbReference type="ARBA" id="ARBA00022490"/>
    </source>
</evidence>
<dbReference type="GO" id="GO:0005737">
    <property type="term" value="C:cytoplasm"/>
    <property type="evidence" value="ECO:0007669"/>
    <property type="project" value="UniProtKB-SubCell"/>
</dbReference>
<dbReference type="EMBL" id="ARZY01000007">
    <property type="protein sequence ID" value="EWH11030.1"/>
    <property type="molecule type" value="Genomic_DNA"/>
</dbReference>
<keyword evidence="8" id="KW-0067">ATP-binding</keyword>
<dbReference type="CDD" id="cd14332">
    <property type="entry name" value="UBA_RuvA_C"/>
    <property type="match status" value="1"/>
</dbReference>
<dbReference type="HAMAP" id="MF_00031">
    <property type="entry name" value="DNA_HJ_migration_RuvA"/>
    <property type="match status" value="1"/>
</dbReference>
<dbReference type="Pfam" id="PF14520">
    <property type="entry name" value="HHH_5"/>
    <property type="match status" value="1"/>
</dbReference>
<comment type="subcellular location">
    <subcellularLocation>
        <location evidence="6">Cytoplasm</location>
    </subcellularLocation>
</comment>
<comment type="function">
    <text evidence="6">The RuvA-RuvB-RuvC complex processes Holliday junction (HJ) DNA during genetic recombination and DNA repair, while the RuvA-RuvB complex plays an important role in the rescue of blocked DNA replication forks via replication fork reversal (RFR). RuvA specifically binds to HJ cruciform DNA, conferring on it an open structure. The RuvB hexamer acts as an ATP-dependent pump, pulling dsDNA into and through the RuvAB complex. HJ branch migration allows RuvC to scan DNA until it finds its consensus sequence, where it cleaves and resolves the cruciform DNA.</text>
</comment>
<comment type="caution">
    <text evidence="6">Lacks conserved residue(s) required for the propagation of feature annotation.</text>
</comment>
<dbReference type="Pfam" id="PF07499">
    <property type="entry name" value="RuvA_C"/>
    <property type="match status" value="1"/>
</dbReference>
<keyword evidence="3 6" id="KW-0238">DNA-binding</keyword>
<comment type="similarity">
    <text evidence="6">Belongs to the RuvA family.</text>
</comment>
<dbReference type="SUPFAM" id="SSF50249">
    <property type="entry name" value="Nucleic acid-binding proteins"/>
    <property type="match status" value="1"/>
</dbReference>
<evidence type="ECO:0000256" key="2">
    <source>
        <dbReference type="ARBA" id="ARBA00022763"/>
    </source>
</evidence>
<keyword evidence="9" id="KW-1185">Reference proteome</keyword>
<dbReference type="SUPFAM" id="SSF46929">
    <property type="entry name" value="DNA helicase RuvA subunit, C-terminal domain"/>
    <property type="match status" value="1"/>
</dbReference>
<dbReference type="Gene3D" id="1.10.150.20">
    <property type="entry name" value="5' to 3' exonuclease, C-terminal subdomain"/>
    <property type="match status" value="1"/>
</dbReference>
<dbReference type="InterPro" id="IPR012340">
    <property type="entry name" value="NA-bd_OB-fold"/>
</dbReference>
<proteinExistence type="inferred from homology"/>
<dbReference type="Pfam" id="PF01330">
    <property type="entry name" value="RuvA_N"/>
    <property type="match status" value="1"/>
</dbReference>
<organism evidence="8 9">
    <name type="scientific">Catenovulum agarivorans DS-2</name>
    <dbReference type="NCBI Taxonomy" id="1328313"/>
    <lineage>
        <taxon>Bacteria</taxon>
        <taxon>Pseudomonadati</taxon>
        <taxon>Pseudomonadota</taxon>
        <taxon>Gammaproteobacteria</taxon>
        <taxon>Alteromonadales</taxon>
        <taxon>Alteromonadaceae</taxon>
        <taxon>Catenovulum</taxon>
    </lineage>
</organism>
<name>W7R084_9ALTE</name>
<keyword evidence="8" id="KW-0378">Hydrolase</keyword>
<keyword evidence="4 6" id="KW-0233">DNA recombination</keyword>
<dbReference type="GO" id="GO:0006281">
    <property type="term" value="P:DNA repair"/>
    <property type="evidence" value="ECO:0007669"/>
    <property type="project" value="UniProtKB-UniRule"/>
</dbReference>
<reference evidence="8 9" key="1">
    <citation type="journal article" date="2014" name="Genome Announc.">
        <title>Draft Genome Sequence of the Agar-Degrading Bacterium Catenovulum sp. Strain DS-2, Isolated from Intestines of Haliotis diversicolor.</title>
        <authorList>
            <person name="Shan D."/>
            <person name="Li X."/>
            <person name="Gu Z."/>
            <person name="Wei G."/>
            <person name="Gao Z."/>
            <person name="Shao Z."/>
        </authorList>
    </citation>
    <scope>NUCLEOTIDE SEQUENCE [LARGE SCALE GENOMIC DNA]</scope>
    <source>
        <strain evidence="8 9">DS-2</strain>
    </source>
</reference>
<dbReference type="NCBIfam" id="TIGR00084">
    <property type="entry name" value="ruvA"/>
    <property type="match status" value="1"/>
</dbReference>
<dbReference type="InterPro" id="IPR003583">
    <property type="entry name" value="Hlx-hairpin-Hlx_DNA-bd_motif"/>
</dbReference>
<dbReference type="SMART" id="SM00278">
    <property type="entry name" value="HhH1"/>
    <property type="match status" value="2"/>
</dbReference>
<comment type="subunit">
    <text evidence="6">Homotetramer. Forms an RuvA(8)-RuvB(12)-Holliday junction (HJ) complex. HJ DNA is sandwiched between 2 RuvA tetramers; dsDNA enters through RuvA and exits via RuvB. An RuvB hexamer assembles on each DNA strand where it exits the tetramer. Each RuvB hexamer is contacted by two RuvA subunits (via domain III) on 2 adjacent RuvB subunits; this complex drives branch migration. In the full resolvosome a probable DNA-RuvA(4)-RuvB(12)-RuvC(2) complex forms which resolves the HJ.</text>
</comment>
<comment type="caution">
    <text evidence="8">The sequence shown here is derived from an EMBL/GenBank/DDBJ whole genome shotgun (WGS) entry which is preliminary data.</text>
</comment>
<dbReference type="GO" id="GO:0006310">
    <property type="term" value="P:DNA recombination"/>
    <property type="evidence" value="ECO:0007669"/>
    <property type="project" value="UniProtKB-UniRule"/>
</dbReference>
<evidence type="ECO:0000313" key="9">
    <source>
        <dbReference type="Proteomes" id="UP000019276"/>
    </source>
</evidence>
<evidence type="ECO:0000256" key="3">
    <source>
        <dbReference type="ARBA" id="ARBA00023125"/>
    </source>
</evidence>
<dbReference type="STRING" id="1328313.DS2_05660"/>
<dbReference type="InterPro" id="IPR000085">
    <property type="entry name" value="RuvA"/>
</dbReference>
<evidence type="ECO:0000256" key="4">
    <source>
        <dbReference type="ARBA" id="ARBA00023172"/>
    </source>
</evidence>
<keyword evidence="2 6" id="KW-0227">DNA damage</keyword>
<evidence type="ECO:0000259" key="7">
    <source>
        <dbReference type="SMART" id="SM00278"/>
    </source>
</evidence>
<dbReference type="AlphaFoldDB" id="W7R084"/>
<keyword evidence="5 6" id="KW-0234">DNA repair</keyword>
<evidence type="ECO:0000256" key="5">
    <source>
        <dbReference type="ARBA" id="ARBA00023204"/>
    </source>
</evidence>
<dbReference type="RefSeq" id="WP_035013700.1">
    <property type="nucleotide sequence ID" value="NZ_ARZY01000007.1"/>
</dbReference>
<dbReference type="Gene3D" id="1.10.8.10">
    <property type="entry name" value="DNA helicase RuvA subunit, C-terminal domain"/>
    <property type="match status" value="1"/>
</dbReference>
<dbReference type="Proteomes" id="UP000019276">
    <property type="component" value="Unassembled WGS sequence"/>
</dbReference>
<dbReference type="OrthoDB" id="5293449at2"/>
<dbReference type="eggNOG" id="COG0632">
    <property type="taxonomic scope" value="Bacteria"/>
</dbReference>